<reference evidence="1 2" key="1">
    <citation type="submission" date="2019-11" db="EMBL/GenBank/DDBJ databases">
        <title>Spirosoma endbachense sp. nov., isolated from a natural salt meadow.</title>
        <authorList>
            <person name="Rojas J."/>
            <person name="Ambika Manirajan B."/>
            <person name="Ratering S."/>
            <person name="Suarez C."/>
            <person name="Geissler-Plaum R."/>
            <person name="Schnell S."/>
        </authorList>
    </citation>
    <scope>NUCLEOTIDE SEQUENCE [LARGE SCALE GENOMIC DNA]</scope>
    <source>
        <strain evidence="1 2">I-24</strain>
    </source>
</reference>
<sequence length="60" mass="6325">MATTNTKSRARRPLKVKLINASGQVIEGIIPSGQLSTEDPGLAIAGELGKHKHLDPTPIP</sequence>
<keyword evidence="2" id="KW-1185">Reference proteome</keyword>
<dbReference type="AlphaFoldDB" id="A0A6P1W458"/>
<evidence type="ECO:0000313" key="2">
    <source>
        <dbReference type="Proteomes" id="UP000464577"/>
    </source>
</evidence>
<organism evidence="1 2">
    <name type="scientific">Spirosoma endbachense</name>
    <dbReference type="NCBI Taxonomy" id="2666025"/>
    <lineage>
        <taxon>Bacteria</taxon>
        <taxon>Pseudomonadati</taxon>
        <taxon>Bacteroidota</taxon>
        <taxon>Cytophagia</taxon>
        <taxon>Cytophagales</taxon>
        <taxon>Cytophagaceae</taxon>
        <taxon>Spirosoma</taxon>
    </lineage>
</organism>
<accession>A0A6P1W458</accession>
<dbReference type="KEGG" id="senf:GJR95_31915"/>
<protein>
    <submittedName>
        <fullName evidence="1">Uncharacterized protein</fullName>
    </submittedName>
</protein>
<gene>
    <name evidence="1" type="ORF">GJR95_31915</name>
</gene>
<proteinExistence type="predicted"/>
<dbReference type="RefSeq" id="WP_162389742.1">
    <property type="nucleotide sequence ID" value="NZ_CP045997.1"/>
</dbReference>
<dbReference type="EMBL" id="CP045997">
    <property type="protein sequence ID" value="QHV99338.1"/>
    <property type="molecule type" value="Genomic_DNA"/>
</dbReference>
<evidence type="ECO:0000313" key="1">
    <source>
        <dbReference type="EMBL" id="QHV99338.1"/>
    </source>
</evidence>
<dbReference type="Proteomes" id="UP000464577">
    <property type="component" value="Chromosome"/>
</dbReference>
<name>A0A6P1W458_9BACT</name>